<dbReference type="PANTHER" id="PTHR43781:SF1">
    <property type="entry name" value="SACCHAROPINE DEHYDROGENASE"/>
    <property type="match status" value="1"/>
</dbReference>
<dbReference type="SUPFAM" id="SSF51735">
    <property type="entry name" value="NAD(P)-binding Rossmann-fold domains"/>
    <property type="match status" value="1"/>
</dbReference>
<feature type="domain" description="Saccharopine dehydrogenase NADP binding" evidence="1">
    <location>
        <begin position="121"/>
        <end position="239"/>
    </location>
</feature>
<protein>
    <recommendedName>
        <fullName evidence="1">Saccharopine dehydrogenase NADP binding domain-containing protein</fullName>
    </recommendedName>
</protein>
<dbReference type="InterPro" id="IPR036291">
    <property type="entry name" value="NAD(P)-bd_dom_sf"/>
</dbReference>
<dbReference type="Pfam" id="PF03435">
    <property type="entry name" value="Sacchrp_dh_NADP"/>
    <property type="match status" value="1"/>
</dbReference>
<name>A0A7S3CC16_9CHLO</name>
<evidence type="ECO:0000259" key="1">
    <source>
        <dbReference type="Pfam" id="PF03435"/>
    </source>
</evidence>
<accession>A0A7S3CC16</accession>
<proteinExistence type="predicted"/>
<evidence type="ECO:0000313" key="2">
    <source>
        <dbReference type="EMBL" id="CAE0192025.1"/>
    </source>
</evidence>
<dbReference type="PANTHER" id="PTHR43781">
    <property type="entry name" value="SACCHAROPINE DEHYDROGENASE"/>
    <property type="match status" value="1"/>
</dbReference>
<dbReference type="Gene3D" id="3.40.50.720">
    <property type="entry name" value="NAD(P)-binding Rossmann-like Domain"/>
    <property type="match status" value="1"/>
</dbReference>
<dbReference type="EMBL" id="HBHZ01006598">
    <property type="protein sequence ID" value="CAE0192025.1"/>
    <property type="molecule type" value="Transcribed_RNA"/>
</dbReference>
<reference evidence="2" key="1">
    <citation type="submission" date="2021-01" db="EMBL/GenBank/DDBJ databases">
        <authorList>
            <person name="Corre E."/>
            <person name="Pelletier E."/>
            <person name="Niang G."/>
            <person name="Scheremetjew M."/>
            <person name="Finn R."/>
            <person name="Kale V."/>
            <person name="Holt S."/>
            <person name="Cochrane G."/>
            <person name="Meng A."/>
            <person name="Brown T."/>
            <person name="Cohen L."/>
        </authorList>
    </citation>
    <scope>NUCLEOTIDE SEQUENCE</scope>
    <source>
        <strain evidence="2">RCC1871</strain>
    </source>
</reference>
<dbReference type="InterPro" id="IPR005097">
    <property type="entry name" value="Sacchrp_dh_NADP-bd"/>
</dbReference>
<sequence>MAGETETDRVTAAMVALLEKKHKGVKAPVDVIDKWTLLALQQYFESQAYLNSMLMSSSEDDGSAEGAVGESEADEADEVQASTACAAKDARASIPIQALKVEDDDEGRPRQKREARDDRGVLIYGATGYTGRLISKACRDAGLDVTVAGRNAASVRALALELGLPSVSFSLDNEAALDEAVGRAAVVVHCAGPFAQTYSAVVESCLRKGAHYVDINGEIEVIEAISKYAQEAEEKGLMLLPAAGFDVVPSDTLAHLVAERFKSCYPAHFPSKLEIFFHYNDQGALISRGTKNVMKGGKRGVYYERQDGKVVEIPAKPTPLKERKRCDYGRGLGLTVKQANMADVSSAYFSTGIPNIKCFMSDIASMRQLRCVLAKDQTDGPDAAENEEGKSFLFATVSSDGKSHRHVSGSLACPAPYKITYVAVVWILQEILQENFKAGFCTPALAYGDALVGACGMKHDL</sequence>
<gene>
    <name evidence="2" type="ORF">CROS1456_LOCUS5115</name>
</gene>
<dbReference type="AlphaFoldDB" id="A0A7S3CC16"/>
<organism evidence="2">
    <name type="scientific">Chloropicon roscoffensis</name>
    <dbReference type="NCBI Taxonomy" id="1461544"/>
    <lineage>
        <taxon>Eukaryota</taxon>
        <taxon>Viridiplantae</taxon>
        <taxon>Chlorophyta</taxon>
        <taxon>Chloropicophyceae</taxon>
        <taxon>Chloropicales</taxon>
        <taxon>Chloropicaceae</taxon>
        <taxon>Chloropicon</taxon>
    </lineage>
</organism>